<evidence type="ECO:0000313" key="5">
    <source>
        <dbReference type="Proteomes" id="UP000663852"/>
    </source>
</evidence>
<dbReference type="EMBL" id="CAJNOJ010000032">
    <property type="protein sequence ID" value="CAF0895940.1"/>
    <property type="molecule type" value="Genomic_DNA"/>
</dbReference>
<proteinExistence type="predicted"/>
<gene>
    <name evidence="2" type="ORF">EDS130_LOCUS9526</name>
    <name evidence="3" type="ORF">XAT740_LOCUS13663</name>
</gene>
<feature type="chain" id="PRO_5036223682" evidence="1">
    <location>
        <begin position="25"/>
        <end position="196"/>
    </location>
</feature>
<dbReference type="AlphaFoldDB" id="A0A813ZB66"/>
<protein>
    <submittedName>
        <fullName evidence="2">Uncharacterized protein</fullName>
    </submittedName>
</protein>
<name>A0A813ZB66_ADIRI</name>
<dbReference type="OrthoDB" id="10071951at2759"/>
<sequence>MVFSWKVIITVFVLYTIAIDGNRARRHRRQTILNANPNNPNQQPLPPNPQILNAQGAPPSQQIGQNEMVAGKQGSRQFYYPYQGQTGYGTVQGLNYPYAGAGVGSYQYGYGQYGQYGQGLGNYGAYYNQNPGSSSFYGGYNSGGYYNRPGYSNYYPSSGGNYYGGYYWAGGQKQNINKFTVFLSTILMLVMCLVAV</sequence>
<dbReference type="EMBL" id="CAJNOR010000798">
    <property type="protein sequence ID" value="CAF1009909.1"/>
    <property type="molecule type" value="Genomic_DNA"/>
</dbReference>
<evidence type="ECO:0000313" key="4">
    <source>
        <dbReference type="Proteomes" id="UP000663828"/>
    </source>
</evidence>
<organism evidence="2 5">
    <name type="scientific">Adineta ricciae</name>
    <name type="common">Rotifer</name>
    <dbReference type="NCBI Taxonomy" id="249248"/>
    <lineage>
        <taxon>Eukaryota</taxon>
        <taxon>Metazoa</taxon>
        <taxon>Spiralia</taxon>
        <taxon>Gnathifera</taxon>
        <taxon>Rotifera</taxon>
        <taxon>Eurotatoria</taxon>
        <taxon>Bdelloidea</taxon>
        <taxon>Adinetida</taxon>
        <taxon>Adinetidae</taxon>
        <taxon>Adineta</taxon>
    </lineage>
</organism>
<evidence type="ECO:0000313" key="3">
    <source>
        <dbReference type="EMBL" id="CAF1009909.1"/>
    </source>
</evidence>
<comment type="caution">
    <text evidence="2">The sequence shown here is derived from an EMBL/GenBank/DDBJ whole genome shotgun (WGS) entry which is preliminary data.</text>
</comment>
<evidence type="ECO:0000313" key="2">
    <source>
        <dbReference type="EMBL" id="CAF0895940.1"/>
    </source>
</evidence>
<dbReference type="Proteomes" id="UP000663828">
    <property type="component" value="Unassembled WGS sequence"/>
</dbReference>
<reference evidence="2" key="1">
    <citation type="submission" date="2021-02" db="EMBL/GenBank/DDBJ databases">
        <authorList>
            <person name="Nowell W R."/>
        </authorList>
    </citation>
    <scope>NUCLEOTIDE SEQUENCE</scope>
</reference>
<evidence type="ECO:0000256" key="1">
    <source>
        <dbReference type="SAM" id="SignalP"/>
    </source>
</evidence>
<dbReference type="Proteomes" id="UP000663852">
    <property type="component" value="Unassembled WGS sequence"/>
</dbReference>
<keyword evidence="1" id="KW-0732">Signal</keyword>
<feature type="signal peptide" evidence="1">
    <location>
        <begin position="1"/>
        <end position="24"/>
    </location>
</feature>
<keyword evidence="4" id="KW-1185">Reference proteome</keyword>
<accession>A0A813ZB66</accession>